<evidence type="ECO:0000256" key="5">
    <source>
        <dbReference type="SAM" id="SignalP"/>
    </source>
</evidence>
<dbReference type="Gene3D" id="3.40.390.10">
    <property type="entry name" value="Collagenase (Catalytic Domain)"/>
    <property type="match status" value="1"/>
</dbReference>
<name>A0A1I7DA45_9ACTN</name>
<dbReference type="GO" id="GO:0008270">
    <property type="term" value="F:zinc ion binding"/>
    <property type="evidence" value="ECO:0007669"/>
    <property type="project" value="InterPro"/>
</dbReference>
<keyword evidence="2" id="KW-0479">Metal-binding</keyword>
<evidence type="ECO:0000313" key="8">
    <source>
        <dbReference type="Proteomes" id="UP000199546"/>
    </source>
</evidence>
<sequence>MRRLLAALATVFVFAALPLGPAQAQEATCSRPTSDAVALYIISNQSPRQSQAYWWGTTDLTIGIQAAPNVDPDDYAAVQRAIHTWQTAIDECLGGAVTLTYVPAQPGSRARTDIVVHLVPGAGGNFFAGRAECGPSGCNNVLVSTTSPPGQPGDDGVAEYELWAVEGIALHEIGHALGLGHATNMESTDLMAYGWANSSFGRTPVISQCDVDALAYVWAWAMQGAEPMRPQALTYACS</sequence>
<organism evidence="7 8">
    <name type="scientific">Geodermatophilus amargosae</name>
    <dbReference type="NCBI Taxonomy" id="1296565"/>
    <lineage>
        <taxon>Bacteria</taxon>
        <taxon>Bacillati</taxon>
        <taxon>Actinomycetota</taxon>
        <taxon>Actinomycetes</taxon>
        <taxon>Geodermatophilales</taxon>
        <taxon>Geodermatophilaceae</taxon>
        <taxon>Geodermatophilus</taxon>
    </lineage>
</organism>
<evidence type="ECO:0000256" key="4">
    <source>
        <dbReference type="ARBA" id="ARBA00022833"/>
    </source>
</evidence>
<dbReference type="Pfam" id="PF00413">
    <property type="entry name" value="Peptidase_M10"/>
    <property type="match status" value="1"/>
</dbReference>
<proteinExistence type="predicted"/>
<evidence type="ECO:0000256" key="1">
    <source>
        <dbReference type="ARBA" id="ARBA00022670"/>
    </source>
</evidence>
<reference evidence="8" key="1">
    <citation type="submission" date="2016-10" db="EMBL/GenBank/DDBJ databases">
        <authorList>
            <person name="Varghese N."/>
            <person name="Submissions S."/>
        </authorList>
    </citation>
    <scope>NUCLEOTIDE SEQUENCE [LARGE SCALE GENOMIC DNA]</scope>
    <source>
        <strain evidence="8">DSM 46136</strain>
    </source>
</reference>
<keyword evidence="1" id="KW-0645">Protease</keyword>
<dbReference type="Proteomes" id="UP000199546">
    <property type="component" value="Unassembled WGS sequence"/>
</dbReference>
<feature type="domain" description="Peptidase metallopeptidase" evidence="6">
    <location>
        <begin position="51"/>
        <end position="220"/>
    </location>
</feature>
<dbReference type="InterPro" id="IPR001818">
    <property type="entry name" value="Pept_M10_metallopeptidase"/>
</dbReference>
<evidence type="ECO:0000259" key="6">
    <source>
        <dbReference type="SMART" id="SM00235"/>
    </source>
</evidence>
<dbReference type="GO" id="GO:0004222">
    <property type="term" value="F:metalloendopeptidase activity"/>
    <property type="evidence" value="ECO:0007669"/>
    <property type="project" value="InterPro"/>
</dbReference>
<keyword evidence="8" id="KW-1185">Reference proteome</keyword>
<evidence type="ECO:0000256" key="2">
    <source>
        <dbReference type="ARBA" id="ARBA00022723"/>
    </source>
</evidence>
<accession>A0A1I7DA45</accession>
<feature type="signal peptide" evidence="5">
    <location>
        <begin position="1"/>
        <end position="24"/>
    </location>
</feature>
<keyword evidence="3" id="KW-0378">Hydrolase</keyword>
<keyword evidence="5" id="KW-0732">Signal</keyword>
<dbReference type="GO" id="GO:0006508">
    <property type="term" value="P:proteolysis"/>
    <property type="evidence" value="ECO:0007669"/>
    <property type="project" value="UniProtKB-KW"/>
</dbReference>
<evidence type="ECO:0000256" key="3">
    <source>
        <dbReference type="ARBA" id="ARBA00022801"/>
    </source>
</evidence>
<feature type="chain" id="PRO_5011533580" evidence="5">
    <location>
        <begin position="25"/>
        <end position="238"/>
    </location>
</feature>
<dbReference type="InterPro" id="IPR024079">
    <property type="entry name" value="MetalloPept_cat_dom_sf"/>
</dbReference>
<dbReference type="SMART" id="SM00235">
    <property type="entry name" value="ZnMc"/>
    <property type="match status" value="1"/>
</dbReference>
<dbReference type="GO" id="GO:0031012">
    <property type="term" value="C:extracellular matrix"/>
    <property type="evidence" value="ECO:0007669"/>
    <property type="project" value="InterPro"/>
</dbReference>
<protein>
    <submittedName>
        <fullName evidence="7">Matrixin</fullName>
    </submittedName>
</protein>
<dbReference type="AlphaFoldDB" id="A0A1I7DA45"/>
<dbReference type="SUPFAM" id="SSF55486">
    <property type="entry name" value="Metalloproteases ('zincins'), catalytic domain"/>
    <property type="match status" value="1"/>
</dbReference>
<keyword evidence="4" id="KW-0862">Zinc</keyword>
<gene>
    <name evidence="7" type="ORF">SAMN05660657_05534</name>
</gene>
<dbReference type="EMBL" id="FPBA01000042">
    <property type="protein sequence ID" value="SFU08549.1"/>
    <property type="molecule type" value="Genomic_DNA"/>
</dbReference>
<dbReference type="InterPro" id="IPR006026">
    <property type="entry name" value="Peptidase_Metallo"/>
</dbReference>
<evidence type="ECO:0000313" key="7">
    <source>
        <dbReference type="EMBL" id="SFU08549.1"/>
    </source>
</evidence>